<proteinExistence type="inferred from homology"/>
<dbReference type="Gene3D" id="3.40.50.720">
    <property type="entry name" value="NAD(P)-binding Rossmann-like Domain"/>
    <property type="match status" value="1"/>
</dbReference>
<accession>A0A7W4ID47</accession>
<dbReference type="InterPro" id="IPR002347">
    <property type="entry name" value="SDR_fam"/>
</dbReference>
<sequence length="252" mass="26838">MSVAERKKTVLILGGTSGIGASAARIASRDGYNVVITGRRESLGRAITEQIISQGGNAHYIQADALDPDDTVRAVDTCLQLFGSLDGAFNNVASGLAGNIRSLHLNDVEIILRKNIIALWHALKCEIEAMRASGGGSIVNNLSIHALRPIFTGVGMYVATKFAGLGLTRSVAIEEALNHIRINAVAPGPIDTDMYRDAVKNDENSRTWVSRIPMGRVGKPEEVAEVVLFLLSDRASFITGETICIDGGVNAL</sequence>
<dbReference type="EMBL" id="JABEQJ010000012">
    <property type="protein sequence ID" value="MBB2160658.1"/>
    <property type="molecule type" value="Genomic_DNA"/>
</dbReference>
<dbReference type="RefSeq" id="WP_182997513.1">
    <property type="nucleotide sequence ID" value="NZ_JABEQJ010000012.1"/>
</dbReference>
<dbReference type="AlphaFoldDB" id="A0A7W4ID47"/>
<gene>
    <name evidence="2" type="ORF">HLH48_10790</name>
</gene>
<evidence type="ECO:0000313" key="2">
    <source>
        <dbReference type="EMBL" id="MBB2160658.1"/>
    </source>
</evidence>
<dbReference type="Proteomes" id="UP000589085">
    <property type="component" value="Unassembled WGS sequence"/>
</dbReference>
<comment type="caution">
    <text evidence="2">The sequence shown here is derived from an EMBL/GenBank/DDBJ whole genome shotgun (WGS) entry which is preliminary data.</text>
</comment>
<dbReference type="InterPro" id="IPR020904">
    <property type="entry name" value="Sc_DH/Rdtase_CS"/>
</dbReference>
<reference evidence="2 3" key="1">
    <citation type="submission" date="2020-04" db="EMBL/GenBank/DDBJ databases">
        <title>Description of novel Gluconacetobacter.</title>
        <authorList>
            <person name="Sombolestani A."/>
        </authorList>
    </citation>
    <scope>NUCLEOTIDE SEQUENCE [LARGE SCALE GENOMIC DNA]</scope>
    <source>
        <strain evidence="2 3">LMG 19747</strain>
    </source>
</reference>
<comment type="similarity">
    <text evidence="1">Belongs to the short-chain dehydrogenases/reductases (SDR) family.</text>
</comment>
<dbReference type="FunFam" id="3.40.50.720:FF:000084">
    <property type="entry name" value="Short-chain dehydrogenase reductase"/>
    <property type="match status" value="1"/>
</dbReference>
<dbReference type="SUPFAM" id="SSF51735">
    <property type="entry name" value="NAD(P)-binding Rossmann-fold domains"/>
    <property type="match status" value="1"/>
</dbReference>
<dbReference type="PRINTS" id="PR00081">
    <property type="entry name" value="GDHRDH"/>
</dbReference>
<dbReference type="PROSITE" id="PS00061">
    <property type="entry name" value="ADH_SHORT"/>
    <property type="match status" value="1"/>
</dbReference>
<evidence type="ECO:0000256" key="1">
    <source>
        <dbReference type="ARBA" id="ARBA00006484"/>
    </source>
</evidence>
<dbReference type="InterPro" id="IPR036291">
    <property type="entry name" value="NAD(P)-bd_dom_sf"/>
</dbReference>
<dbReference type="CDD" id="cd05233">
    <property type="entry name" value="SDR_c"/>
    <property type="match status" value="1"/>
</dbReference>
<dbReference type="Pfam" id="PF13561">
    <property type="entry name" value="adh_short_C2"/>
    <property type="match status" value="1"/>
</dbReference>
<organism evidence="2 3">
    <name type="scientific">Gluconacetobacter sacchari</name>
    <dbReference type="NCBI Taxonomy" id="92759"/>
    <lineage>
        <taxon>Bacteria</taxon>
        <taxon>Pseudomonadati</taxon>
        <taxon>Pseudomonadota</taxon>
        <taxon>Alphaproteobacteria</taxon>
        <taxon>Acetobacterales</taxon>
        <taxon>Acetobacteraceae</taxon>
        <taxon>Gluconacetobacter</taxon>
    </lineage>
</organism>
<evidence type="ECO:0000313" key="3">
    <source>
        <dbReference type="Proteomes" id="UP000589085"/>
    </source>
</evidence>
<dbReference type="PANTHER" id="PTHR43943:SF2">
    <property type="entry name" value="DEHYDROGENASE_REDUCTASE 4"/>
    <property type="match status" value="1"/>
</dbReference>
<name>A0A7W4ID47_9PROT</name>
<protein>
    <submittedName>
        <fullName evidence="2">SDR family oxidoreductase</fullName>
    </submittedName>
</protein>
<dbReference type="PANTHER" id="PTHR43943">
    <property type="entry name" value="DEHYDROGENASE/REDUCTASE (SDR FAMILY) MEMBER 4"/>
    <property type="match status" value="1"/>
</dbReference>